<dbReference type="GO" id="GO:0009982">
    <property type="term" value="F:pseudouridine synthase activity"/>
    <property type="evidence" value="ECO:0007669"/>
    <property type="project" value="InterPro"/>
</dbReference>
<dbReference type="Pfam" id="PF01142">
    <property type="entry name" value="TruD"/>
    <property type="match status" value="1"/>
</dbReference>
<dbReference type="GO" id="GO:0001522">
    <property type="term" value="P:pseudouridine synthesis"/>
    <property type="evidence" value="ECO:0007669"/>
    <property type="project" value="InterPro"/>
</dbReference>
<dbReference type="InterPro" id="IPR042214">
    <property type="entry name" value="TruD_catalytic"/>
</dbReference>
<organism evidence="5 6">
    <name type="scientific">Cyanidioschyzon merolae (strain NIES-3377 / 10D)</name>
    <name type="common">Unicellular red alga</name>
    <dbReference type="NCBI Taxonomy" id="280699"/>
    <lineage>
        <taxon>Eukaryota</taxon>
        <taxon>Rhodophyta</taxon>
        <taxon>Bangiophyceae</taxon>
        <taxon>Cyanidiales</taxon>
        <taxon>Cyanidiaceae</taxon>
        <taxon>Cyanidioschyzon</taxon>
    </lineage>
</organism>
<dbReference type="SUPFAM" id="SSF55120">
    <property type="entry name" value="Pseudouridine synthase"/>
    <property type="match status" value="1"/>
</dbReference>
<dbReference type="CDD" id="cd02576">
    <property type="entry name" value="PseudoU_synth_ScPUS7"/>
    <property type="match status" value="1"/>
</dbReference>
<dbReference type="OMA" id="WINYFGH"/>
<evidence type="ECO:0000313" key="5">
    <source>
        <dbReference type="EMBL" id="BAM83395.1"/>
    </source>
</evidence>
<dbReference type="GO" id="GO:0005634">
    <property type="term" value="C:nucleus"/>
    <property type="evidence" value="ECO:0007669"/>
    <property type="project" value="TreeGrafter"/>
</dbReference>
<gene>
    <name evidence="5" type="ORF">CYME_CMT463C</name>
</gene>
<dbReference type="EMBL" id="AP006502">
    <property type="protein sequence ID" value="BAM83395.1"/>
    <property type="molecule type" value="Genomic_DNA"/>
</dbReference>
<feature type="region of interest" description="Disordered" evidence="3">
    <location>
        <begin position="496"/>
        <end position="540"/>
    </location>
</feature>
<dbReference type="Proteomes" id="UP000007014">
    <property type="component" value="Chromosome 20"/>
</dbReference>
<dbReference type="InterPro" id="IPR020103">
    <property type="entry name" value="PsdUridine_synth_cat_dom_sf"/>
</dbReference>
<dbReference type="InterPro" id="IPR011760">
    <property type="entry name" value="PsdUridine_synth_TruD_insert"/>
</dbReference>
<proteinExistence type="inferred from homology"/>
<sequence length="738" mass="81339">MGAHSEHALGITEYVTHHTGFHATIKTLFSDFVVHEVDSSGQVLSLRQELEHAPQASAFPDSDARGRTVTAELPLDALRECFGAVFDAEETDRILEFVQNHWNPASAPATAGATILTLTVCPDKDRRRARHTALRVLAPRFASVTNSSNQIQVYPTDEDGRALLGSDPDSIQESAARLRAAKRRRACDRRERCARHGGSYLRFLLCKQNLDTNEVVMRLARSLGLKPNAFTYAGTKDRRGVTTQEMRIWQCTPARLEKAVERAFGQVDADSGAPQIRVGGFRCTKEPLRLGQLQGNYFRLVLRSLAPNALEEVDSAIVSLREHGFINYYGLQRFGSGRVPTHHIGLALLRGKWREALDLILTASLVETRDEQQSLRVGYVRPILEAYLRERDAARALTQLAALPRAVQRGLHLEKRLLQAECQYGARDLPAIFHSLPRNLRTLYLHAVQSYVWNEMASERIRAFGAKELHPGDLVLEPVPAGAPSAHTIADADTIVDDDHDHDGDVDDDAPSAPATDTVTDPESAAPSLTHADNAGTASKATVDATTSGFAPVSVHPVTQADIDSQRYTIFDLVVPVPGLQTEAISCPAAARAYRRFVETYGVSLMGTDAPALCKQYTMRGTYRRVLVRPERLTYRFVRHESPREPLLDTDLSGLPARDAQSIMNVNDAPVESRFLSCVLCFQLPASSYATMLLRELTKNQTDRTTQTRFMEEQAADHADTAAATTTSVEAGAPSLHS</sequence>
<evidence type="ECO:0000256" key="3">
    <source>
        <dbReference type="SAM" id="MobiDB-lite"/>
    </source>
</evidence>
<dbReference type="Gene3D" id="3.30.2350.20">
    <property type="entry name" value="TruD, catalytic domain"/>
    <property type="match status" value="2"/>
</dbReference>
<dbReference type="RefSeq" id="XP_005539431.1">
    <property type="nucleotide sequence ID" value="XM_005539374.1"/>
</dbReference>
<dbReference type="eggNOG" id="KOG2339">
    <property type="taxonomic scope" value="Eukaryota"/>
</dbReference>
<dbReference type="PANTHER" id="PTHR13326:SF21">
    <property type="entry name" value="PSEUDOURIDYLATE SYNTHASE PUS7L"/>
    <property type="match status" value="1"/>
</dbReference>
<dbReference type="InterPro" id="IPR001656">
    <property type="entry name" value="PsdUridine_synth_TruD"/>
</dbReference>
<dbReference type="STRING" id="280699.M1V7U7"/>
<reference evidence="5 6" key="1">
    <citation type="journal article" date="2004" name="Nature">
        <title>Genome sequence of the ultrasmall unicellular red alga Cyanidioschyzon merolae 10D.</title>
        <authorList>
            <person name="Matsuzaki M."/>
            <person name="Misumi O."/>
            <person name="Shin-i T."/>
            <person name="Maruyama S."/>
            <person name="Takahara M."/>
            <person name="Miyagishima S."/>
            <person name="Mori T."/>
            <person name="Nishida K."/>
            <person name="Yagisawa F."/>
            <person name="Nishida K."/>
            <person name="Yoshida Y."/>
            <person name="Nishimura Y."/>
            <person name="Nakao S."/>
            <person name="Kobayashi T."/>
            <person name="Momoyama Y."/>
            <person name="Higashiyama T."/>
            <person name="Minoda A."/>
            <person name="Sano M."/>
            <person name="Nomoto H."/>
            <person name="Oishi K."/>
            <person name="Hayashi H."/>
            <person name="Ohta F."/>
            <person name="Nishizaka S."/>
            <person name="Haga S."/>
            <person name="Miura S."/>
            <person name="Morishita T."/>
            <person name="Kabeya Y."/>
            <person name="Terasawa K."/>
            <person name="Suzuki Y."/>
            <person name="Ishii Y."/>
            <person name="Asakawa S."/>
            <person name="Takano H."/>
            <person name="Ohta N."/>
            <person name="Kuroiwa H."/>
            <person name="Tanaka K."/>
            <person name="Shimizu N."/>
            <person name="Sugano S."/>
            <person name="Sato N."/>
            <person name="Nozaki H."/>
            <person name="Ogasawara N."/>
            <person name="Kohara Y."/>
            <person name="Kuroiwa T."/>
        </authorList>
    </citation>
    <scope>NUCLEOTIDE SEQUENCE [LARGE SCALE GENOMIC DNA]</scope>
    <source>
        <strain evidence="5 6">10D</strain>
    </source>
</reference>
<dbReference type="GO" id="GO:0003723">
    <property type="term" value="F:RNA binding"/>
    <property type="evidence" value="ECO:0007669"/>
    <property type="project" value="InterPro"/>
</dbReference>
<dbReference type="AlphaFoldDB" id="M1V7U7"/>
<keyword evidence="2" id="KW-0413">Isomerase</keyword>
<evidence type="ECO:0000313" key="6">
    <source>
        <dbReference type="Proteomes" id="UP000007014"/>
    </source>
</evidence>
<dbReference type="PANTHER" id="PTHR13326">
    <property type="entry name" value="TRNA PSEUDOURIDINE SYNTHASE D"/>
    <property type="match status" value="1"/>
</dbReference>
<dbReference type="Gramene" id="CMT463CT">
    <property type="protein sequence ID" value="CMT463CT"/>
    <property type="gene ID" value="CMT463C"/>
</dbReference>
<reference evidence="5 6" key="2">
    <citation type="journal article" date="2007" name="BMC Biol.">
        <title>A 100%-complete sequence reveals unusually simple genomic features in the hot-spring red alga Cyanidioschyzon merolae.</title>
        <authorList>
            <person name="Nozaki H."/>
            <person name="Takano H."/>
            <person name="Misumi O."/>
            <person name="Terasawa K."/>
            <person name="Matsuzaki M."/>
            <person name="Maruyama S."/>
            <person name="Nishida K."/>
            <person name="Yagisawa F."/>
            <person name="Yoshida Y."/>
            <person name="Fujiwara T."/>
            <person name="Takio S."/>
            <person name="Tamura K."/>
            <person name="Chung S.J."/>
            <person name="Nakamura S."/>
            <person name="Kuroiwa H."/>
            <person name="Tanaka K."/>
            <person name="Sato N."/>
            <person name="Kuroiwa T."/>
        </authorList>
    </citation>
    <scope>NUCLEOTIDE SEQUENCE [LARGE SCALE GENOMIC DNA]</scope>
    <source>
        <strain evidence="5 6">10D</strain>
    </source>
</reference>
<name>M1V7U7_CYAM1</name>
<dbReference type="PROSITE" id="PS50984">
    <property type="entry name" value="TRUD"/>
    <property type="match status" value="1"/>
</dbReference>
<feature type="domain" description="TRUD" evidence="4">
    <location>
        <begin position="324"/>
        <end position="629"/>
    </location>
</feature>
<evidence type="ECO:0000259" key="4">
    <source>
        <dbReference type="PROSITE" id="PS50984"/>
    </source>
</evidence>
<dbReference type="HOGENOM" id="CLU_005281_0_2_1"/>
<accession>M1V7U7</accession>
<evidence type="ECO:0000256" key="2">
    <source>
        <dbReference type="ARBA" id="ARBA00023235"/>
    </source>
</evidence>
<dbReference type="OrthoDB" id="447290at2759"/>
<protein>
    <recommendedName>
        <fullName evidence="4">TRUD domain-containing protein</fullName>
    </recommendedName>
</protein>
<keyword evidence="6" id="KW-1185">Reference proteome</keyword>
<evidence type="ECO:0000256" key="1">
    <source>
        <dbReference type="ARBA" id="ARBA00007953"/>
    </source>
</evidence>
<dbReference type="GeneID" id="16998012"/>
<dbReference type="KEGG" id="cme:CYME_CMT463C"/>
<dbReference type="PIRSF" id="PIRSF037016">
    <property type="entry name" value="Pseudouridin_synth_euk_prd"/>
    <property type="match status" value="1"/>
</dbReference>
<feature type="region of interest" description="Disordered" evidence="3">
    <location>
        <begin position="714"/>
        <end position="738"/>
    </location>
</feature>
<feature type="compositionally biased region" description="Low complexity" evidence="3">
    <location>
        <begin position="511"/>
        <end position="522"/>
    </location>
</feature>
<comment type="similarity">
    <text evidence="1">Belongs to the pseudouridine synthase TruD family.</text>
</comment>